<reference evidence="1" key="1">
    <citation type="journal article" date="2014" name="J. Antimicrob. Chemother.">
        <title>Nucleotide sequences of 16 transmissible plasmids identified in nine multidrug-resistant Escherichia coli isolates expressing an ESBL phenotype isolated from food-producing animals and healthy humans.</title>
        <authorList>
            <person name="Wang J."/>
            <person name="Stephan R."/>
            <person name="Power K."/>
            <person name="Yan Q."/>
            <person name="Hachler H."/>
            <person name="Fanning S."/>
        </authorList>
    </citation>
    <scope>NUCLEOTIDE SEQUENCE</scope>
    <source>
        <strain evidence="1">Human-1519</strain>
        <plasmid evidence="1">pH1519-7</plasmid>
    </source>
</reference>
<organism evidence="1">
    <name type="scientific">Escherichia coli</name>
    <dbReference type="NCBI Taxonomy" id="562"/>
    <lineage>
        <taxon>Bacteria</taxon>
        <taxon>Pseudomonadati</taxon>
        <taxon>Pseudomonadota</taxon>
        <taxon>Gammaproteobacteria</taxon>
        <taxon>Enterobacterales</taxon>
        <taxon>Enterobacteriaceae</taxon>
        <taxon>Escherichia</taxon>
    </lineage>
</organism>
<name>A0A075MCF3_ECOLX</name>
<accession>A0A075MCF3</accession>
<geneLocation type="plasmid" evidence="1">
    <name>pH1519-7</name>
</geneLocation>
<proteinExistence type="predicted"/>
<evidence type="ECO:0000313" key="1">
    <source>
        <dbReference type="EMBL" id="AIF78229.1"/>
    </source>
</evidence>
<protein>
    <submittedName>
        <fullName evidence="1">Uncharacterized protein</fullName>
    </submittedName>
</protein>
<dbReference type="AlphaFoldDB" id="A0A075MCF3"/>
<sequence length="59" mass="6888">MNSCRTFTFTASFSTSAARATPVRSTIQKSNNYLSLIIIRNTIFIVRYRGFHYKILFDF</sequence>
<dbReference type="EMBL" id="KJ484632">
    <property type="protein sequence ID" value="AIF78229.1"/>
    <property type="molecule type" value="Genomic_DNA"/>
</dbReference>
<keyword evidence="1" id="KW-0614">Plasmid</keyword>